<evidence type="ECO:0000256" key="1">
    <source>
        <dbReference type="ARBA" id="ARBA00012417"/>
    </source>
</evidence>
<dbReference type="SUPFAM" id="SSF48019">
    <property type="entry name" value="post-AAA+ oligomerization domain-like"/>
    <property type="match status" value="1"/>
</dbReference>
<dbReference type="GO" id="GO:0006261">
    <property type="term" value="P:DNA-templated DNA replication"/>
    <property type="evidence" value="ECO:0007669"/>
    <property type="project" value="TreeGrafter"/>
</dbReference>
<evidence type="ECO:0000313" key="11">
    <source>
        <dbReference type="EMBL" id="MBE1554648.1"/>
    </source>
</evidence>
<comment type="caution">
    <text evidence="11">The sequence shown here is derived from an EMBL/GenBank/DDBJ whole genome shotgun (WGS) entry which is preliminary data.</text>
</comment>
<dbReference type="PANTHER" id="PTHR34388:SF1">
    <property type="entry name" value="DNA POLYMERASE III SUBUNIT DELTA"/>
    <property type="match status" value="1"/>
</dbReference>
<evidence type="ECO:0000259" key="10">
    <source>
        <dbReference type="Pfam" id="PF21694"/>
    </source>
</evidence>
<dbReference type="Pfam" id="PF21694">
    <property type="entry name" value="DNA_pol3_delta_C"/>
    <property type="match status" value="1"/>
</dbReference>
<comment type="catalytic activity">
    <reaction evidence="8">
        <text>DNA(n) + a 2'-deoxyribonucleoside 5'-triphosphate = DNA(n+1) + diphosphate</text>
        <dbReference type="Rhea" id="RHEA:22508"/>
        <dbReference type="Rhea" id="RHEA-COMP:17339"/>
        <dbReference type="Rhea" id="RHEA-COMP:17340"/>
        <dbReference type="ChEBI" id="CHEBI:33019"/>
        <dbReference type="ChEBI" id="CHEBI:61560"/>
        <dbReference type="ChEBI" id="CHEBI:173112"/>
        <dbReference type="EC" id="2.7.7.7"/>
    </reaction>
</comment>
<keyword evidence="5" id="KW-0235">DNA replication</keyword>
<protein>
    <recommendedName>
        <fullName evidence="2">DNA polymerase III subunit delta</fullName>
        <ecNumber evidence="1">2.7.7.7</ecNumber>
    </recommendedName>
</protein>
<accession>A0A927MHD5</accession>
<keyword evidence="4 11" id="KW-0548">Nucleotidyltransferase</keyword>
<dbReference type="EMBL" id="JADBEL010000007">
    <property type="protein sequence ID" value="MBE1554648.1"/>
    <property type="molecule type" value="Genomic_DNA"/>
</dbReference>
<dbReference type="Pfam" id="PF06144">
    <property type="entry name" value="DNA_pol3_delta"/>
    <property type="match status" value="1"/>
</dbReference>
<dbReference type="GO" id="GO:0009360">
    <property type="term" value="C:DNA polymerase III complex"/>
    <property type="evidence" value="ECO:0007669"/>
    <property type="project" value="InterPro"/>
</dbReference>
<dbReference type="InterPro" id="IPR048466">
    <property type="entry name" value="DNA_pol3_delta-like_C"/>
</dbReference>
<evidence type="ECO:0000256" key="5">
    <source>
        <dbReference type="ARBA" id="ARBA00022705"/>
    </source>
</evidence>
<dbReference type="SUPFAM" id="SSF52540">
    <property type="entry name" value="P-loop containing nucleoside triphosphate hydrolases"/>
    <property type="match status" value="1"/>
</dbReference>
<evidence type="ECO:0000256" key="6">
    <source>
        <dbReference type="ARBA" id="ARBA00022932"/>
    </source>
</evidence>
<evidence type="ECO:0000256" key="3">
    <source>
        <dbReference type="ARBA" id="ARBA00022679"/>
    </source>
</evidence>
<dbReference type="GO" id="GO:0003887">
    <property type="term" value="F:DNA-directed DNA polymerase activity"/>
    <property type="evidence" value="ECO:0007669"/>
    <property type="project" value="UniProtKB-KW"/>
</dbReference>
<dbReference type="InterPro" id="IPR008921">
    <property type="entry name" value="DNA_pol3_clamp-load_cplx_C"/>
</dbReference>
<reference evidence="11" key="1">
    <citation type="submission" date="2020-10" db="EMBL/GenBank/DDBJ databases">
        <title>Genomic Encyclopedia of Type Strains, Phase IV (KMG-IV): sequencing the most valuable type-strain genomes for metagenomic binning, comparative biology and taxonomic classification.</title>
        <authorList>
            <person name="Goeker M."/>
        </authorList>
    </citation>
    <scope>NUCLEOTIDE SEQUENCE</scope>
    <source>
        <strain evidence="11">DSM 13886</strain>
    </source>
</reference>
<dbReference type="EC" id="2.7.7.7" evidence="1"/>
<dbReference type="Gene3D" id="3.40.50.300">
    <property type="entry name" value="P-loop containing nucleotide triphosphate hydrolases"/>
    <property type="match status" value="1"/>
</dbReference>
<dbReference type="Gene3D" id="1.20.272.10">
    <property type="match status" value="1"/>
</dbReference>
<comment type="similarity">
    <text evidence="7">Belongs to the DNA polymerase HolA subunit family.</text>
</comment>
<dbReference type="GO" id="GO:0003677">
    <property type="term" value="F:DNA binding"/>
    <property type="evidence" value="ECO:0007669"/>
    <property type="project" value="InterPro"/>
</dbReference>
<dbReference type="InterPro" id="IPR027417">
    <property type="entry name" value="P-loop_NTPase"/>
</dbReference>
<sequence length="337" mass="38018">MATAVWKKIAAGEIDPVYLLTGLEQHIFDSTIKRLKKALPDLDDASVIRFDLEETPVEVVIEEADTLPFLEDRKLIIAGNASFLKASDKNKEKVTHDLAQLEIWLKNPSPTAVVVFVAPYEKLDARKRITKLMREQATVIEAERLQGKDLFTWIQQEAGSKGARISADDAEVLVKMAGDDLLGLSSEIMKMATYLNGEGEITKAVIESLVPRTPEMDVFRLTDAYVTGKVAETIAIYHDLLRNGEEPIMLTSLIAGHIRLMFHVAALRKKGYQQQQIAKTLNVHPYRVKLMMENRSVPSEKRLLVILQNLASIDYKLKSTSGKRERLLELFFMESLR</sequence>
<evidence type="ECO:0000256" key="8">
    <source>
        <dbReference type="ARBA" id="ARBA00049244"/>
    </source>
</evidence>
<evidence type="ECO:0000256" key="2">
    <source>
        <dbReference type="ARBA" id="ARBA00017703"/>
    </source>
</evidence>
<organism evidence="11 12">
    <name type="scientific">Sporosarcina limicola</name>
    <dbReference type="NCBI Taxonomy" id="34101"/>
    <lineage>
        <taxon>Bacteria</taxon>
        <taxon>Bacillati</taxon>
        <taxon>Bacillota</taxon>
        <taxon>Bacilli</taxon>
        <taxon>Bacillales</taxon>
        <taxon>Caryophanaceae</taxon>
        <taxon>Sporosarcina</taxon>
    </lineage>
</organism>
<keyword evidence="12" id="KW-1185">Reference proteome</keyword>
<gene>
    <name evidence="11" type="ORF">H4683_001725</name>
</gene>
<evidence type="ECO:0000256" key="4">
    <source>
        <dbReference type="ARBA" id="ARBA00022695"/>
    </source>
</evidence>
<feature type="domain" description="DNA polymerase III delta subunit-like C-terminal" evidence="10">
    <location>
        <begin position="215"/>
        <end position="334"/>
    </location>
</feature>
<feature type="domain" description="DNA polymerase III delta N-terminal" evidence="9">
    <location>
        <begin position="18"/>
        <end position="142"/>
    </location>
</feature>
<dbReference type="NCBIfam" id="TIGR01128">
    <property type="entry name" value="holA"/>
    <property type="match status" value="1"/>
</dbReference>
<proteinExistence type="inferred from homology"/>
<dbReference type="InterPro" id="IPR010372">
    <property type="entry name" value="DNA_pol3_delta_N"/>
</dbReference>
<evidence type="ECO:0000313" key="12">
    <source>
        <dbReference type="Proteomes" id="UP000658225"/>
    </source>
</evidence>
<dbReference type="AlphaFoldDB" id="A0A927MHD5"/>
<keyword evidence="6" id="KW-0239">DNA-directed DNA polymerase</keyword>
<name>A0A927MHD5_9BACL</name>
<dbReference type="Gene3D" id="1.10.8.60">
    <property type="match status" value="1"/>
</dbReference>
<evidence type="ECO:0000259" key="9">
    <source>
        <dbReference type="Pfam" id="PF06144"/>
    </source>
</evidence>
<dbReference type="InterPro" id="IPR005790">
    <property type="entry name" value="DNA_polIII_delta"/>
</dbReference>
<dbReference type="Proteomes" id="UP000658225">
    <property type="component" value="Unassembled WGS sequence"/>
</dbReference>
<dbReference type="PANTHER" id="PTHR34388">
    <property type="entry name" value="DNA POLYMERASE III SUBUNIT DELTA"/>
    <property type="match status" value="1"/>
</dbReference>
<evidence type="ECO:0000256" key="7">
    <source>
        <dbReference type="ARBA" id="ARBA00034754"/>
    </source>
</evidence>
<keyword evidence="3 11" id="KW-0808">Transferase</keyword>
<dbReference type="RefSeq" id="WP_192598419.1">
    <property type="nucleotide sequence ID" value="NZ_JADBEL010000007.1"/>
</dbReference>